<evidence type="ECO:0000313" key="1">
    <source>
        <dbReference type="EMBL" id="ANN67467.1"/>
    </source>
</evidence>
<gene>
    <name evidence="1" type="ORF">BAU06_15185</name>
</gene>
<proteinExistence type="predicted"/>
<organism evidence="1 2">
    <name type="scientific">Bordetella bronchialis</name>
    <dbReference type="NCBI Taxonomy" id="463025"/>
    <lineage>
        <taxon>Bacteria</taxon>
        <taxon>Pseudomonadati</taxon>
        <taxon>Pseudomonadota</taxon>
        <taxon>Betaproteobacteria</taxon>
        <taxon>Burkholderiales</taxon>
        <taxon>Alcaligenaceae</taxon>
        <taxon>Bordetella</taxon>
    </lineage>
</organism>
<sequence>MAVRAAIEIDPGDDDSYYIESTPIELPFRFVRNIGATLELERDPTITGSRLAAGGKIYQATAVASQLGALPQNAQQATFKLVEGSSATFIPGGNQTTSDDGKTLHAPLNNGQAVAQFQDANMSGELVGLRAYIETSELYVPSVPPLLDYAANLTLELKLTSNDLNTKTLANGISQHTATATLTGGTVDKGDLQVVFQLSHARGAKDDIDAWFVDETANQQVSNDGKTLTAVLVNNQASVKFVDNSMQGEEVWLQASIPNLS</sequence>
<evidence type="ECO:0000313" key="2">
    <source>
        <dbReference type="Proteomes" id="UP000091897"/>
    </source>
</evidence>
<keyword evidence="2" id="KW-1185">Reference proteome</keyword>
<dbReference type="Proteomes" id="UP000091897">
    <property type="component" value="Chromosome"/>
</dbReference>
<reference evidence="1 2" key="1">
    <citation type="submission" date="2016-06" db="EMBL/GenBank/DDBJ databases">
        <title>Complete genome sequences of Bordetella bronchialis and Bordetella flabilis.</title>
        <authorList>
            <person name="LiPuma J.J."/>
            <person name="Spilker T."/>
        </authorList>
    </citation>
    <scope>NUCLEOTIDE SEQUENCE [LARGE SCALE GENOMIC DNA]</scope>
    <source>
        <strain evidence="1 2">AU3182</strain>
    </source>
</reference>
<dbReference type="EMBL" id="CP016170">
    <property type="protein sequence ID" value="ANN67467.1"/>
    <property type="molecule type" value="Genomic_DNA"/>
</dbReference>
<accession>A0ABM6CTR5</accession>
<protein>
    <submittedName>
        <fullName evidence="1">Uncharacterized protein</fullName>
    </submittedName>
</protein>
<name>A0ABM6CTR5_9BORD</name>